<comment type="caution">
    <text evidence="1">The sequence shown here is derived from an EMBL/GenBank/DDBJ whole genome shotgun (WGS) entry which is preliminary data.</text>
</comment>
<accession>A0A6M0CHV6</accession>
<protein>
    <submittedName>
        <fullName evidence="1">Uncharacterized protein</fullName>
    </submittedName>
</protein>
<dbReference type="RefSeq" id="WP_164032160.1">
    <property type="nucleotide sequence ID" value="NZ_JAABOQ010000004.1"/>
</dbReference>
<dbReference type="EMBL" id="JAABOQ010000004">
    <property type="protein sequence ID" value="NER17538.1"/>
    <property type="molecule type" value="Genomic_DNA"/>
</dbReference>
<evidence type="ECO:0000313" key="1">
    <source>
        <dbReference type="EMBL" id="NER17538.1"/>
    </source>
</evidence>
<name>A0A6M0CHV6_9FLAO</name>
<proteinExistence type="predicted"/>
<organism evidence="1 2">
    <name type="scientific">Spongiivirga citrea</name>
    <dbReference type="NCBI Taxonomy" id="1481457"/>
    <lineage>
        <taxon>Bacteria</taxon>
        <taxon>Pseudomonadati</taxon>
        <taxon>Bacteroidota</taxon>
        <taxon>Flavobacteriia</taxon>
        <taxon>Flavobacteriales</taxon>
        <taxon>Flavobacteriaceae</taxon>
        <taxon>Spongiivirga</taxon>
    </lineage>
</organism>
<evidence type="ECO:0000313" key="2">
    <source>
        <dbReference type="Proteomes" id="UP000474296"/>
    </source>
</evidence>
<reference evidence="1 2" key="1">
    <citation type="submission" date="2020-01" db="EMBL/GenBank/DDBJ databases">
        <title>Spongiivirga citrea KCTC 32990T.</title>
        <authorList>
            <person name="Wang G."/>
        </authorList>
    </citation>
    <scope>NUCLEOTIDE SEQUENCE [LARGE SCALE GENOMIC DNA]</scope>
    <source>
        <strain evidence="1 2">KCTC 32990</strain>
    </source>
</reference>
<keyword evidence="2" id="KW-1185">Reference proteome</keyword>
<sequence length="287" mass="34382">MISELNENKIIQIRVHLKIILEEGFKIIEENNDKFNVYQSLYKRYIYCFDSLSLLLKEFGDDKIYRTNSIAIILRASLLDYLTTIYLRTFQLEMKAGLKSNYTEELKKLLSEQIRRFLIVREADRKTPRYDHESFCSMVNKIYLEFDFLFDKSVPLDYNKPIKSLKYSRQDDISSQTIRKRLDSFSENLKNIDYHHVFELYDIFSKYDHFGIISMFLEELEINEVCDYIFWSIFHIVDGITFCEELLKDEVNSKSNFEKIGYELSSLKGTIYTESLYLSEQYKSENK</sequence>
<gene>
    <name evidence="1" type="ORF">GWK10_09975</name>
</gene>
<dbReference type="AlphaFoldDB" id="A0A6M0CHV6"/>
<dbReference type="Proteomes" id="UP000474296">
    <property type="component" value="Unassembled WGS sequence"/>
</dbReference>